<sequence length="93" mass="10563">MATKTHKTWQEELAAECRKQRLPTPQFNIVSDRRVTIRGENLAARYWYDGQYLNNAKEDAAEVACTKLRNPSITAGQSTVYRAQSGYGGPWAR</sequence>
<organism evidence="1 2">
    <name type="scientific">Cladophialophora carrionii</name>
    <dbReference type="NCBI Taxonomy" id="86049"/>
    <lineage>
        <taxon>Eukaryota</taxon>
        <taxon>Fungi</taxon>
        <taxon>Dikarya</taxon>
        <taxon>Ascomycota</taxon>
        <taxon>Pezizomycotina</taxon>
        <taxon>Eurotiomycetes</taxon>
        <taxon>Chaetothyriomycetidae</taxon>
        <taxon>Chaetothyriales</taxon>
        <taxon>Herpotrichiellaceae</taxon>
        <taxon>Cladophialophora</taxon>
    </lineage>
</organism>
<evidence type="ECO:0000313" key="1">
    <source>
        <dbReference type="EMBL" id="OCT51245.1"/>
    </source>
</evidence>
<evidence type="ECO:0000313" key="2">
    <source>
        <dbReference type="Proteomes" id="UP000094526"/>
    </source>
</evidence>
<dbReference type="OrthoDB" id="5418749at2759"/>
<gene>
    <name evidence="1" type="ORF">CLCR_09230</name>
</gene>
<dbReference type="VEuPathDB" id="FungiDB:CLCR_09230"/>
<dbReference type="PANTHER" id="PTHR42030:SF1">
    <property type="entry name" value="DRBM DOMAIN-CONTAINING PROTEIN"/>
    <property type="match status" value="1"/>
</dbReference>
<protein>
    <recommendedName>
        <fullName evidence="3">DRBM domain-containing protein</fullName>
    </recommendedName>
</protein>
<evidence type="ECO:0008006" key="3">
    <source>
        <dbReference type="Google" id="ProtNLM"/>
    </source>
</evidence>
<reference evidence="2" key="1">
    <citation type="submission" date="2015-07" db="EMBL/GenBank/DDBJ databases">
        <authorList>
            <person name="Teixeira M.M."/>
            <person name="Souza R.C."/>
            <person name="Almeida L.G."/>
            <person name="Vicente V.A."/>
            <person name="de Hoog S."/>
            <person name="Bocca A.L."/>
            <person name="de Almeida S.R."/>
            <person name="Vasconcelos A.T."/>
            <person name="Felipe M.S."/>
        </authorList>
    </citation>
    <scope>NUCLEOTIDE SEQUENCE [LARGE SCALE GENOMIC DNA]</scope>
    <source>
        <strain evidence="2">KSF</strain>
    </source>
</reference>
<dbReference type="AlphaFoldDB" id="A0A1C1CRX6"/>
<dbReference type="VEuPathDB" id="FungiDB:G647_06833"/>
<accession>A0A1C1CRX6</accession>
<dbReference type="SUPFAM" id="SSF54768">
    <property type="entry name" value="dsRNA-binding domain-like"/>
    <property type="match status" value="1"/>
</dbReference>
<comment type="caution">
    <text evidence="1">The sequence shown here is derived from an EMBL/GenBank/DDBJ whole genome shotgun (WGS) entry which is preliminary data.</text>
</comment>
<dbReference type="Proteomes" id="UP000094526">
    <property type="component" value="Unassembled WGS sequence"/>
</dbReference>
<name>A0A1C1CRX6_9EURO</name>
<proteinExistence type="predicted"/>
<dbReference type="PANTHER" id="PTHR42030">
    <property type="entry name" value="DRBM DOMAIN-CONTAINING PROTEIN"/>
    <property type="match status" value="1"/>
</dbReference>
<dbReference type="eggNOG" id="ENOG502S8ZQ">
    <property type="taxonomic scope" value="Eukaryota"/>
</dbReference>
<keyword evidence="2" id="KW-1185">Reference proteome</keyword>
<dbReference type="EMBL" id="LGRB01000009">
    <property type="protein sequence ID" value="OCT51245.1"/>
    <property type="molecule type" value="Genomic_DNA"/>
</dbReference>